<dbReference type="Gene3D" id="3.30.2170.10">
    <property type="entry name" value="archaeoglobus fulgidus dsm 4304 superfamily"/>
    <property type="match status" value="1"/>
</dbReference>
<dbReference type="PANTHER" id="PTHR28511">
    <property type="entry name" value="ENDONUCLEASE V"/>
    <property type="match status" value="1"/>
</dbReference>
<name>A0A8S3ZVW5_9EUPU</name>
<sequence>METEICGLLKLAASASCRQGPESKNCDNLDSQSCEHLHNLDSQSCEHHHNLNSQSCEHHHNLDSQSCETHHNLDSKSCETHHNLDSKSCEPHHNLDSQSCEHCHNLDSKSCETHHNLDSKSCEHHHNLDRESCEPDQNHSHSCGCSCRSDQCCECTSCIPPSPSETLLEDQVTEEVIQNWEREQSEYREKLVTEDTEDIMSWLSENPESKDGKELYVGGADISFIKGNSVDACSCLTIVRASSDCRVVYQRIEMIQLTHPYVPGYLAFREVQPLVDLYNQLRVAAPQYLPDVIMVDGNGILHPRGFGLACHLGVVLGMSTLGVAKTLITTQGIHDDQDHKLKKQTLKQAGDFFDLVSDRGAVLGRCVRTCDKAPNPIYISVGHNITLESATQICLRCSKYRIPEPVRKADIDSREFIRQNKVEPYEFIAKG</sequence>
<dbReference type="GO" id="GO:0003727">
    <property type="term" value="F:single-stranded RNA binding"/>
    <property type="evidence" value="ECO:0007669"/>
    <property type="project" value="TreeGrafter"/>
</dbReference>
<dbReference type="Proteomes" id="UP000678393">
    <property type="component" value="Unassembled WGS sequence"/>
</dbReference>
<evidence type="ECO:0000256" key="5">
    <source>
        <dbReference type="ARBA" id="ARBA00022801"/>
    </source>
</evidence>
<evidence type="ECO:0000256" key="3">
    <source>
        <dbReference type="ARBA" id="ARBA00022722"/>
    </source>
</evidence>
<dbReference type="GO" id="GO:0016891">
    <property type="term" value="F:RNA endonuclease activity producing 5'-phosphomonoesters, hydrolytic mechanism"/>
    <property type="evidence" value="ECO:0007669"/>
    <property type="project" value="TreeGrafter"/>
</dbReference>
<dbReference type="CDD" id="cd06559">
    <property type="entry name" value="Endonuclease_V"/>
    <property type="match status" value="1"/>
</dbReference>
<dbReference type="GO" id="GO:0006281">
    <property type="term" value="P:DNA repair"/>
    <property type="evidence" value="ECO:0007669"/>
    <property type="project" value="InterPro"/>
</dbReference>
<evidence type="ECO:0000313" key="7">
    <source>
        <dbReference type="Proteomes" id="UP000678393"/>
    </source>
</evidence>
<evidence type="ECO:0000256" key="2">
    <source>
        <dbReference type="ARBA" id="ARBA00022490"/>
    </source>
</evidence>
<dbReference type="AlphaFoldDB" id="A0A8S3ZVW5"/>
<keyword evidence="2" id="KW-0963">Cytoplasm</keyword>
<accession>A0A8S3ZVW5</accession>
<keyword evidence="5" id="KW-0378">Hydrolase</keyword>
<comment type="subcellular location">
    <subcellularLocation>
        <location evidence="1">Cytoplasm</location>
    </subcellularLocation>
</comment>
<evidence type="ECO:0000256" key="4">
    <source>
        <dbReference type="ARBA" id="ARBA00022759"/>
    </source>
</evidence>
<keyword evidence="7" id="KW-1185">Reference proteome</keyword>
<protein>
    <recommendedName>
        <fullName evidence="8">Endonuclease V</fullName>
    </recommendedName>
</protein>
<organism evidence="6 7">
    <name type="scientific">Candidula unifasciata</name>
    <dbReference type="NCBI Taxonomy" id="100452"/>
    <lineage>
        <taxon>Eukaryota</taxon>
        <taxon>Metazoa</taxon>
        <taxon>Spiralia</taxon>
        <taxon>Lophotrochozoa</taxon>
        <taxon>Mollusca</taxon>
        <taxon>Gastropoda</taxon>
        <taxon>Heterobranchia</taxon>
        <taxon>Euthyneura</taxon>
        <taxon>Panpulmonata</taxon>
        <taxon>Eupulmonata</taxon>
        <taxon>Stylommatophora</taxon>
        <taxon>Helicina</taxon>
        <taxon>Helicoidea</taxon>
        <taxon>Geomitridae</taxon>
        <taxon>Candidula</taxon>
    </lineage>
</organism>
<evidence type="ECO:0008006" key="8">
    <source>
        <dbReference type="Google" id="ProtNLM"/>
    </source>
</evidence>
<dbReference type="PANTHER" id="PTHR28511:SF1">
    <property type="entry name" value="ENDONUCLEASE V"/>
    <property type="match status" value="1"/>
</dbReference>
<reference evidence="6" key="1">
    <citation type="submission" date="2021-04" db="EMBL/GenBank/DDBJ databases">
        <authorList>
            <consortium name="Molecular Ecology Group"/>
        </authorList>
    </citation>
    <scope>NUCLEOTIDE SEQUENCE</scope>
</reference>
<dbReference type="GO" id="GO:0005737">
    <property type="term" value="C:cytoplasm"/>
    <property type="evidence" value="ECO:0007669"/>
    <property type="project" value="UniProtKB-SubCell"/>
</dbReference>
<dbReference type="OrthoDB" id="20018at2759"/>
<dbReference type="GO" id="GO:0005730">
    <property type="term" value="C:nucleolus"/>
    <property type="evidence" value="ECO:0007669"/>
    <property type="project" value="TreeGrafter"/>
</dbReference>
<dbReference type="EMBL" id="CAJHNH020005212">
    <property type="protein sequence ID" value="CAG5132268.1"/>
    <property type="molecule type" value="Genomic_DNA"/>
</dbReference>
<comment type="caution">
    <text evidence="6">The sequence shown here is derived from an EMBL/GenBank/DDBJ whole genome shotgun (WGS) entry which is preliminary data.</text>
</comment>
<evidence type="ECO:0000313" key="6">
    <source>
        <dbReference type="EMBL" id="CAG5132268.1"/>
    </source>
</evidence>
<keyword evidence="3" id="KW-0540">Nuclease</keyword>
<gene>
    <name evidence="6" type="ORF">CUNI_LOCUS17826</name>
</gene>
<evidence type="ECO:0000256" key="1">
    <source>
        <dbReference type="ARBA" id="ARBA00004496"/>
    </source>
</evidence>
<dbReference type="Pfam" id="PF04493">
    <property type="entry name" value="Endonuclease_5"/>
    <property type="match status" value="1"/>
</dbReference>
<proteinExistence type="predicted"/>
<keyword evidence="4" id="KW-0255">Endonuclease</keyword>
<dbReference type="InterPro" id="IPR007581">
    <property type="entry name" value="Endonuclease-V"/>
</dbReference>